<dbReference type="AlphaFoldDB" id="A0A674HCZ4"/>
<dbReference type="OMA" id="HQKVYLV"/>
<feature type="domain" description="BEN" evidence="8">
    <location>
        <begin position="296"/>
        <end position="402"/>
    </location>
</feature>
<keyword evidence="3 7" id="KW-0175">Coiled coil</keyword>
<dbReference type="GeneTree" id="ENSGT00390000001724"/>
<dbReference type="Ensembl" id="ENSTGUT00000045975.1">
    <property type="protein sequence ID" value="ENSTGUP00000032536.1"/>
    <property type="gene ID" value="ENSTGUG00000008591.2"/>
</dbReference>
<evidence type="ECO:0000313" key="10">
    <source>
        <dbReference type="Proteomes" id="UP000007754"/>
    </source>
</evidence>
<keyword evidence="4" id="KW-0238">DNA-binding</keyword>
<keyword evidence="2" id="KW-0805">Transcription regulation</keyword>
<reference evidence="9" key="3">
    <citation type="submission" date="2025-09" db="UniProtKB">
        <authorList>
            <consortium name="Ensembl"/>
        </authorList>
    </citation>
    <scope>IDENTIFICATION</scope>
</reference>
<reference evidence="9" key="2">
    <citation type="submission" date="2025-08" db="UniProtKB">
        <authorList>
            <consortium name="Ensembl"/>
        </authorList>
    </citation>
    <scope>IDENTIFICATION</scope>
</reference>
<keyword evidence="10" id="KW-1185">Reference proteome</keyword>
<dbReference type="InterPro" id="IPR040391">
    <property type="entry name" value="BEND5"/>
</dbReference>
<keyword evidence="1" id="KW-0678">Repressor</keyword>
<evidence type="ECO:0000256" key="6">
    <source>
        <dbReference type="ARBA" id="ARBA00070191"/>
    </source>
</evidence>
<dbReference type="Gene3D" id="1.10.10.2590">
    <property type="entry name" value="BEN domain"/>
    <property type="match status" value="1"/>
</dbReference>
<organism evidence="9 10">
    <name type="scientific">Taeniopygia guttata</name>
    <name type="common">Zebra finch</name>
    <name type="synonym">Poephila guttata</name>
    <dbReference type="NCBI Taxonomy" id="59729"/>
    <lineage>
        <taxon>Eukaryota</taxon>
        <taxon>Metazoa</taxon>
        <taxon>Chordata</taxon>
        <taxon>Craniata</taxon>
        <taxon>Vertebrata</taxon>
        <taxon>Euteleostomi</taxon>
        <taxon>Archelosauria</taxon>
        <taxon>Archosauria</taxon>
        <taxon>Dinosauria</taxon>
        <taxon>Saurischia</taxon>
        <taxon>Theropoda</taxon>
        <taxon>Coelurosauria</taxon>
        <taxon>Aves</taxon>
        <taxon>Neognathae</taxon>
        <taxon>Neoaves</taxon>
        <taxon>Telluraves</taxon>
        <taxon>Australaves</taxon>
        <taxon>Passeriformes</taxon>
        <taxon>Passeroidea</taxon>
        <taxon>Estrildidae</taxon>
        <taxon>Estrildinae</taxon>
        <taxon>Taeniopygia</taxon>
    </lineage>
</organism>
<evidence type="ECO:0000259" key="8">
    <source>
        <dbReference type="PROSITE" id="PS51457"/>
    </source>
</evidence>
<dbReference type="SMART" id="SM01025">
    <property type="entry name" value="BEN"/>
    <property type="match status" value="1"/>
</dbReference>
<dbReference type="InterPro" id="IPR018379">
    <property type="entry name" value="BEN_domain"/>
</dbReference>
<keyword evidence="5" id="KW-0804">Transcription</keyword>
<dbReference type="PANTHER" id="PTHR14628:SF1">
    <property type="entry name" value="BEN DOMAIN-CONTAINING PROTEIN 5"/>
    <property type="match status" value="1"/>
</dbReference>
<evidence type="ECO:0000256" key="5">
    <source>
        <dbReference type="ARBA" id="ARBA00023163"/>
    </source>
</evidence>
<evidence type="ECO:0000256" key="2">
    <source>
        <dbReference type="ARBA" id="ARBA00023015"/>
    </source>
</evidence>
<evidence type="ECO:0000256" key="4">
    <source>
        <dbReference type="ARBA" id="ARBA00023125"/>
    </source>
</evidence>
<reference evidence="9 10" key="1">
    <citation type="journal article" date="2010" name="Nature">
        <title>The genome of a songbird.</title>
        <authorList>
            <person name="Warren W.C."/>
            <person name="Clayton D.F."/>
            <person name="Ellegren H."/>
            <person name="Arnold A.P."/>
            <person name="Hillier L.W."/>
            <person name="Kunstner A."/>
            <person name="Searle S."/>
            <person name="White S."/>
            <person name="Vilella A.J."/>
            <person name="Fairley S."/>
            <person name="Heger A."/>
            <person name="Kong L."/>
            <person name="Ponting C.P."/>
            <person name="Jarvis E.D."/>
            <person name="Mello C.V."/>
            <person name="Minx P."/>
            <person name="Lovell P."/>
            <person name="Velho T.A."/>
            <person name="Ferris M."/>
            <person name="Balakrishnan C.N."/>
            <person name="Sinha S."/>
            <person name="Blatti C."/>
            <person name="London S.E."/>
            <person name="Li Y."/>
            <person name="Lin Y.C."/>
            <person name="George J."/>
            <person name="Sweedler J."/>
            <person name="Southey B."/>
            <person name="Gunaratne P."/>
            <person name="Watson M."/>
            <person name="Nam K."/>
            <person name="Backstrom N."/>
            <person name="Smeds L."/>
            <person name="Nabholz B."/>
            <person name="Itoh Y."/>
            <person name="Whitney O."/>
            <person name="Pfenning A.R."/>
            <person name="Howard J."/>
            <person name="Volker M."/>
            <person name="Skinner B.M."/>
            <person name="Griffin D.K."/>
            <person name="Ye L."/>
            <person name="McLaren W.M."/>
            <person name="Flicek P."/>
            <person name="Quesada V."/>
            <person name="Velasco G."/>
            <person name="Lopez-Otin C."/>
            <person name="Puente X.S."/>
            <person name="Olender T."/>
            <person name="Lancet D."/>
            <person name="Smit A.F."/>
            <person name="Hubley R."/>
            <person name="Konkel M.K."/>
            <person name="Walker J.A."/>
            <person name="Batzer M.A."/>
            <person name="Gu W."/>
            <person name="Pollock D.D."/>
            <person name="Chen L."/>
            <person name="Cheng Z."/>
            <person name="Eichler E.E."/>
            <person name="Stapley J."/>
            <person name="Slate J."/>
            <person name="Ekblom R."/>
            <person name="Birkhead T."/>
            <person name="Burke T."/>
            <person name="Burt D."/>
            <person name="Scharff C."/>
            <person name="Adam I."/>
            <person name="Richard H."/>
            <person name="Sultan M."/>
            <person name="Soldatov A."/>
            <person name="Lehrach H."/>
            <person name="Edwards S.V."/>
            <person name="Yang S.P."/>
            <person name="Li X."/>
            <person name="Graves T."/>
            <person name="Fulton L."/>
            <person name="Nelson J."/>
            <person name="Chinwalla A."/>
            <person name="Hou S."/>
            <person name="Mardis E.R."/>
            <person name="Wilson R.K."/>
        </authorList>
    </citation>
    <scope>NUCLEOTIDE SEQUENCE [LARGE SCALE GENOMIC DNA]</scope>
</reference>
<sequence>MYAFVRFLEDNVCYALPVSRVRDFSPTSQQDFDNQKVYTVYRNPEEAADEEDESPGEWGDRLLLHKAQILALAEDKTDLENSVMQKKIKIPKLSLNHVEEAGEVADYGEEDVELRHSKRQDGRKQSEGTHKSIEAVVARLEKQNGMSLSNTSSPEEAFMEATEGMNSMDDAVVPRILYEELLRSYQQQQEEMRHIQQELERTRRQLVQQAKKLKEYGALVSEMKELRDLNRRLQDVLLLRLGRPAIEVEKVKPESIEPEPEVQKTFSEEANTSTYFPAPVPVMDKYILENGKVHLGSGIWVDEEKWHQLQVTQGDSKYTKNLAVMIWGTDVLKNRSVTGVATKKKKDAVPKPPLSPHKLSIVRECLYDRIAQETVDETEIAQRLSKVNKYICEKIMDINKSCKNEERREIAKYNLQ</sequence>
<dbReference type="Pfam" id="PF10523">
    <property type="entry name" value="BEN"/>
    <property type="match status" value="1"/>
</dbReference>
<dbReference type="GO" id="GO:0003677">
    <property type="term" value="F:DNA binding"/>
    <property type="evidence" value="ECO:0007669"/>
    <property type="project" value="UniProtKB-KW"/>
</dbReference>
<name>A0A674HCZ4_TAEGU</name>
<dbReference type="PROSITE" id="PS51457">
    <property type="entry name" value="BEN"/>
    <property type="match status" value="1"/>
</dbReference>
<feature type="coiled-coil region" evidence="7">
    <location>
        <begin position="178"/>
        <end position="216"/>
    </location>
</feature>
<evidence type="ECO:0000256" key="3">
    <source>
        <dbReference type="ARBA" id="ARBA00023054"/>
    </source>
</evidence>
<dbReference type="FunFam" id="1.10.10.2590:FF:000003">
    <property type="entry name" value="BEN domain-containing protein 5 isoform X1"/>
    <property type="match status" value="1"/>
</dbReference>
<evidence type="ECO:0000256" key="7">
    <source>
        <dbReference type="SAM" id="Coils"/>
    </source>
</evidence>
<dbReference type="Proteomes" id="UP000007754">
    <property type="component" value="Chromosome 8"/>
</dbReference>
<protein>
    <recommendedName>
        <fullName evidence="6">BEN domain-containing protein 5</fullName>
    </recommendedName>
</protein>
<accession>A0A674HCZ4</accession>
<evidence type="ECO:0000256" key="1">
    <source>
        <dbReference type="ARBA" id="ARBA00022491"/>
    </source>
</evidence>
<dbReference type="GO" id="GO:0045892">
    <property type="term" value="P:negative regulation of DNA-templated transcription"/>
    <property type="evidence" value="ECO:0007669"/>
    <property type="project" value="InterPro"/>
</dbReference>
<evidence type="ECO:0000313" key="9">
    <source>
        <dbReference type="Ensembl" id="ENSTGUP00000032536.1"/>
    </source>
</evidence>
<dbReference type="PANTHER" id="PTHR14628">
    <property type="entry name" value="BEN DOMAIN-CONTAINING PROTEIN 5"/>
    <property type="match status" value="1"/>
</dbReference>
<gene>
    <name evidence="9" type="primary">LOC100223161</name>
</gene>
<proteinExistence type="predicted"/>